<dbReference type="Proteomes" id="UP001309448">
    <property type="component" value="Unassembled WGS sequence"/>
</dbReference>
<evidence type="ECO:0000256" key="1">
    <source>
        <dbReference type="ARBA" id="ARBA00023015"/>
    </source>
</evidence>
<keyword evidence="6" id="KW-1185">Reference proteome</keyword>
<dbReference type="PANTHER" id="PTHR33204">
    <property type="entry name" value="TRANSCRIPTIONAL REGULATOR, MARR FAMILY"/>
    <property type="match status" value="1"/>
</dbReference>
<dbReference type="InterPro" id="IPR002577">
    <property type="entry name" value="HTH_HxlR"/>
</dbReference>
<dbReference type="PANTHER" id="PTHR33204:SF29">
    <property type="entry name" value="TRANSCRIPTIONAL REGULATOR"/>
    <property type="match status" value="1"/>
</dbReference>
<dbReference type="Gene3D" id="1.10.10.10">
    <property type="entry name" value="Winged helix-like DNA-binding domain superfamily/Winged helix DNA-binding domain"/>
    <property type="match status" value="1"/>
</dbReference>
<proteinExistence type="predicted"/>
<keyword evidence="2" id="KW-0238">DNA-binding</keyword>
<dbReference type="InterPro" id="IPR036388">
    <property type="entry name" value="WH-like_DNA-bd_sf"/>
</dbReference>
<gene>
    <name evidence="5" type="ORF">P4U88_28155</name>
</gene>
<dbReference type="Pfam" id="PF01638">
    <property type="entry name" value="HxlR"/>
    <property type="match status" value="1"/>
</dbReference>
<evidence type="ECO:0000259" key="4">
    <source>
        <dbReference type="PROSITE" id="PS51118"/>
    </source>
</evidence>
<evidence type="ECO:0000313" key="5">
    <source>
        <dbReference type="EMBL" id="MED1569607.1"/>
    </source>
</evidence>
<comment type="caution">
    <text evidence="5">The sequence shown here is derived from an EMBL/GenBank/DDBJ whole genome shotgun (WGS) entry which is preliminary data.</text>
</comment>
<feature type="domain" description="HTH hxlR-type" evidence="4">
    <location>
        <begin position="1"/>
        <end position="53"/>
    </location>
</feature>
<keyword evidence="1" id="KW-0805">Transcription regulation</keyword>
<evidence type="ECO:0000256" key="2">
    <source>
        <dbReference type="ARBA" id="ARBA00023125"/>
    </source>
</evidence>
<name>A0ABU6N3C5_9BACI</name>
<sequence>MVKKAELNGLVKREIYPEIPPKVEYSLTEYGESLIPLMGLLNQWGEEHQKLIDRSERIC</sequence>
<dbReference type="RefSeq" id="WP_083594847.1">
    <property type="nucleotide sequence ID" value="NZ_CBCSHB010000030.1"/>
</dbReference>
<dbReference type="InterPro" id="IPR036390">
    <property type="entry name" value="WH_DNA-bd_sf"/>
</dbReference>
<accession>A0ABU6N3C5</accession>
<reference evidence="5 6" key="1">
    <citation type="submission" date="2023-03" db="EMBL/GenBank/DDBJ databases">
        <title>Bacillus Genome Sequencing.</title>
        <authorList>
            <person name="Dunlap C."/>
        </authorList>
    </citation>
    <scope>NUCLEOTIDE SEQUENCE [LARGE SCALE GENOMIC DNA]</scope>
    <source>
        <strain evidence="5 6">B-615</strain>
    </source>
</reference>
<dbReference type="SUPFAM" id="SSF46785">
    <property type="entry name" value="Winged helix' DNA-binding domain"/>
    <property type="match status" value="1"/>
</dbReference>
<dbReference type="PROSITE" id="PS51118">
    <property type="entry name" value="HTH_HXLR"/>
    <property type="match status" value="1"/>
</dbReference>
<protein>
    <submittedName>
        <fullName evidence="5">Winged helix-turn-helix transcriptional regulator</fullName>
    </submittedName>
</protein>
<organism evidence="5 6">
    <name type="scientific">Bacillus paramycoides</name>
    <dbReference type="NCBI Taxonomy" id="2026194"/>
    <lineage>
        <taxon>Bacteria</taxon>
        <taxon>Bacillati</taxon>
        <taxon>Bacillota</taxon>
        <taxon>Bacilli</taxon>
        <taxon>Bacillales</taxon>
        <taxon>Bacillaceae</taxon>
        <taxon>Bacillus</taxon>
        <taxon>Bacillus cereus group</taxon>
    </lineage>
</organism>
<dbReference type="EMBL" id="JARMDB010000049">
    <property type="protein sequence ID" value="MED1569607.1"/>
    <property type="molecule type" value="Genomic_DNA"/>
</dbReference>
<evidence type="ECO:0000313" key="6">
    <source>
        <dbReference type="Proteomes" id="UP001309448"/>
    </source>
</evidence>
<keyword evidence="3" id="KW-0804">Transcription</keyword>
<evidence type="ECO:0000256" key="3">
    <source>
        <dbReference type="ARBA" id="ARBA00023163"/>
    </source>
</evidence>
<dbReference type="GeneID" id="87593681"/>